<dbReference type="EnsemblPlants" id="LPERR02G11830.4">
    <property type="protein sequence ID" value="LPERR02G11830.4"/>
    <property type="gene ID" value="LPERR02G11830"/>
</dbReference>
<evidence type="ECO:0000256" key="3">
    <source>
        <dbReference type="ARBA" id="ARBA00022692"/>
    </source>
</evidence>
<dbReference type="InterPro" id="IPR035952">
    <property type="entry name" value="Rhomboid-like_sf"/>
</dbReference>
<dbReference type="GO" id="GO:0004252">
    <property type="term" value="F:serine-type endopeptidase activity"/>
    <property type="evidence" value="ECO:0007669"/>
    <property type="project" value="InterPro"/>
</dbReference>
<name>A0A0D9VFE1_9ORYZ</name>
<reference evidence="7" key="3">
    <citation type="submission" date="2015-04" db="UniProtKB">
        <authorList>
            <consortium name="EnsemblPlants"/>
        </authorList>
    </citation>
    <scope>IDENTIFICATION</scope>
</reference>
<evidence type="ECO:0000256" key="2">
    <source>
        <dbReference type="ARBA" id="ARBA00009045"/>
    </source>
</evidence>
<dbReference type="SUPFAM" id="SSF144091">
    <property type="entry name" value="Rhomboid-like"/>
    <property type="match status" value="1"/>
</dbReference>
<evidence type="ECO:0000313" key="8">
    <source>
        <dbReference type="Proteomes" id="UP000032180"/>
    </source>
</evidence>
<dbReference type="Pfam" id="PF01694">
    <property type="entry name" value="Rhomboid"/>
    <property type="match status" value="1"/>
</dbReference>
<sequence>MARWDKRRERELGGQETQRWPGTSIVLQLGDGKGWCIGGEDPAHSGFLHIALGCWMLLTFGPRVCSAYGQTTFLLMYILGGVCGNLTSYVHTSELTVCGTGPVFALIGAWLIYQSQNKDAVDKNVSETMFRQAVAATTISFVLSSFGRIDNW</sequence>
<comment type="subcellular location">
    <subcellularLocation>
        <location evidence="1">Membrane</location>
        <topology evidence="1">Multi-pass membrane protein</topology>
    </subcellularLocation>
</comment>
<dbReference type="InterPro" id="IPR022764">
    <property type="entry name" value="Peptidase_S54_rhomboid_dom"/>
</dbReference>
<dbReference type="InterPro" id="IPR050925">
    <property type="entry name" value="Rhomboid_protease_S54"/>
</dbReference>
<dbReference type="PANTHER" id="PTHR43731">
    <property type="entry name" value="RHOMBOID PROTEASE"/>
    <property type="match status" value="1"/>
</dbReference>
<feature type="domain" description="Peptidase S54 rhomboid" evidence="6">
    <location>
        <begin position="44"/>
        <end position="152"/>
    </location>
</feature>
<dbReference type="Gramene" id="LPERR02G11830.4">
    <property type="protein sequence ID" value="LPERR02G11830.4"/>
    <property type="gene ID" value="LPERR02G11830"/>
</dbReference>
<reference evidence="8" key="2">
    <citation type="submission" date="2013-12" db="EMBL/GenBank/DDBJ databases">
        <authorList>
            <person name="Yu Y."/>
            <person name="Lee S."/>
            <person name="de Baynast K."/>
            <person name="Wissotski M."/>
            <person name="Liu L."/>
            <person name="Talag J."/>
            <person name="Goicoechea J."/>
            <person name="Angelova A."/>
            <person name="Jetty R."/>
            <person name="Kudrna D."/>
            <person name="Golser W."/>
            <person name="Rivera L."/>
            <person name="Zhang J."/>
            <person name="Wing R."/>
        </authorList>
    </citation>
    <scope>NUCLEOTIDE SEQUENCE</scope>
</reference>
<reference evidence="7 8" key="1">
    <citation type="submission" date="2012-08" db="EMBL/GenBank/DDBJ databases">
        <title>Oryza genome evolution.</title>
        <authorList>
            <person name="Wing R.A."/>
        </authorList>
    </citation>
    <scope>NUCLEOTIDE SEQUENCE</scope>
</reference>
<proteinExistence type="inferred from homology"/>
<dbReference type="PANTHER" id="PTHR43731:SF30">
    <property type="entry name" value="RHOMBOID-LIKE PROTEIN 9, CHLOROPLASTIC"/>
    <property type="match status" value="1"/>
</dbReference>
<dbReference type="Gene3D" id="1.20.1540.10">
    <property type="entry name" value="Rhomboid-like"/>
    <property type="match status" value="1"/>
</dbReference>
<evidence type="ECO:0000313" key="7">
    <source>
        <dbReference type="EnsemblPlants" id="LPERR02G11830.4"/>
    </source>
</evidence>
<evidence type="ECO:0000256" key="5">
    <source>
        <dbReference type="ARBA" id="ARBA00023136"/>
    </source>
</evidence>
<dbReference type="Proteomes" id="UP000032180">
    <property type="component" value="Chromosome 2"/>
</dbReference>
<accession>A0A0D9VFE1</accession>
<organism evidence="7 8">
    <name type="scientific">Leersia perrieri</name>
    <dbReference type="NCBI Taxonomy" id="77586"/>
    <lineage>
        <taxon>Eukaryota</taxon>
        <taxon>Viridiplantae</taxon>
        <taxon>Streptophyta</taxon>
        <taxon>Embryophyta</taxon>
        <taxon>Tracheophyta</taxon>
        <taxon>Spermatophyta</taxon>
        <taxon>Magnoliopsida</taxon>
        <taxon>Liliopsida</taxon>
        <taxon>Poales</taxon>
        <taxon>Poaceae</taxon>
        <taxon>BOP clade</taxon>
        <taxon>Oryzoideae</taxon>
        <taxon>Oryzeae</taxon>
        <taxon>Oryzinae</taxon>
        <taxon>Leersia</taxon>
    </lineage>
</organism>
<dbReference type="HOGENOM" id="CLU_1724929_0_0_1"/>
<keyword evidence="8" id="KW-1185">Reference proteome</keyword>
<keyword evidence="5" id="KW-0472">Membrane</keyword>
<keyword evidence="3" id="KW-0812">Transmembrane</keyword>
<dbReference type="GO" id="GO:0016020">
    <property type="term" value="C:membrane"/>
    <property type="evidence" value="ECO:0007669"/>
    <property type="project" value="UniProtKB-SubCell"/>
</dbReference>
<evidence type="ECO:0000256" key="1">
    <source>
        <dbReference type="ARBA" id="ARBA00004141"/>
    </source>
</evidence>
<evidence type="ECO:0000259" key="6">
    <source>
        <dbReference type="Pfam" id="PF01694"/>
    </source>
</evidence>
<comment type="similarity">
    <text evidence="2">Belongs to the peptidase S54 family.</text>
</comment>
<evidence type="ECO:0000256" key="4">
    <source>
        <dbReference type="ARBA" id="ARBA00022989"/>
    </source>
</evidence>
<keyword evidence="4" id="KW-1133">Transmembrane helix</keyword>
<dbReference type="AlphaFoldDB" id="A0A0D9VFE1"/>
<protein>
    <recommendedName>
        <fullName evidence="6">Peptidase S54 rhomboid domain-containing protein</fullName>
    </recommendedName>
</protein>